<dbReference type="Pfam" id="PF00005">
    <property type="entry name" value="ABC_tran"/>
    <property type="match status" value="1"/>
</dbReference>
<dbReference type="SUPFAM" id="SSF52540">
    <property type="entry name" value="P-loop containing nucleoside triphosphate hydrolases"/>
    <property type="match status" value="1"/>
</dbReference>
<dbReference type="InterPro" id="IPR003439">
    <property type="entry name" value="ABC_transporter-like_ATP-bd"/>
</dbReference>
<dbReference type="CDD" id="cd03230">
    <property type="entry name" value="ABC_DR_subfamily_A"/>
    <property type="match status" value="1"/>
</dbReference>
<dbReference type="PANTHER" id="PTHR42939">
    <property type="entry name" value="ABC TRANSPORTER ATP-BINDING PROTEIN ALBC-RELATED"/>
    <property type="match status" value="1"/>
</dbReference>
<dbReference type="SMART" id="SM00382">
    <property type="entry name" value="AAA"/>
    <property type="match status" value="1"/>
</dbReference>
<evidence type="ECO:0000313" key="5">
    <source>
        <dbReference type="EMBL" id="GGY81017.1"/>
    </source>
</evidence>
<evidence type="ECO:0000256" key="1">
    <source>
        <dbReference type="ARBA" id="ARBA00022448"/>
    </source>
</evidence>
<evidence type="ECO:0000256" key="3">
    <source>
        <dbReference type="ARBA" id="ARBA00022840"/>
    </source>
</evidence>
<evidence type="ECO:0000313" key="6">
    <source>
        <dbReference type="Proteomes" id="UP000619761"/>
    </source>
</evidence>
<keyword evidence="2" id="KW-0547">Nucleotide-binding</keyword>
<evidence type="ECO:0000259" key="4">
    <source>
        <dbReference type="PROSITE" id="PS50893"/>
    </source>
</evidence>
<dbReference type="RefSeq" id="WP_189419563.1">
    <property type="nucleotide sequence ID" value="NZ_BMYZ01000002.1"/>
</dbReference>
<name>A0ABQ3B654_9GAMM</name>
<organism evidence="5 6">
    <name type="scientific">Cellvibrio zantedeschiae</name>
    <dbReference type="NCBI Taxonomy" id="1237077"/>
    <lineage>
        <taxon>Bacteria</taxon>
        <taxon>Pseudomonadati</taxon>
        <taxon>Pseudomonadota</taxon>
        <taxon>Gammaproteobacteria</taxon>
        <taxon>Cellvibrionales</taxon>
        <taxon>Cellvibrionaceae</taxon>
        <taxon>Cellvibrio</taxon>
    </lineage>
</organism>
<feature type="domain" description="ABC transporter" evidence="4">
    <location>
        <begin position="9"/>
        <end position="235"/>
    </location>
</feature>
<keyword evidence="6" id="KW-1185">Reference proteome</keyword>
<accession>A0ABQ3B654</accession>
<dbReference type="PANTHER" id="PTHR42939:SF1">
    <property type="entry name" value="ABC TRANSPORTER ATP-BINDING PROTEIN ALBC-RELATED"/>
    <property type="match status" value="1"/>
</dbReference>
<reference evidence="6" key="1">
    <citation type="journal article" date="2019" name="Int. J. Syst. Evol. Microbiol.">
        <title>The Global Catalogue of Microorganisms (GCM) 10K type strain sequencing project: providing services to taxonomists for standard genome sequencing and annotation.</title>
        <authorList>
            <consortium name="The Broad Institute Genomics Platform"/>
            <consortium name="The Broad Institute Genome Sequencing Center for Infectious Disease"/>
            <person name="Wu L."/>
            <person name="Ma J."/>
        </authorList>
    </citation>
    <scope>NUCLEOTIDE SEQUENCE [LARGE SCALE GENOMIC DNA]</scope>
    <source>
        <strain evidence="6">KCTC 32239</strain>
    </source>
</reference>
<dbReference type="InterPro" id="IPR051782">
    <property type="entry name" value="ABC_Transporter_VariousFunc"/>
</dbReference>
<dbReference type="EMBL" id="BMYZ01000002">
    <property type="protein sequence ID" value="GGY81017.1"/>
    <property type="molecule type" value="Genomic_DNA"/>
</dbReference>
<comment type="caution">
    <text evidence="5">The sequence shown here is derived from an EMBL/GenBank/DDBJ whole genome shotgun (WGS) entry which is preliminary data.</text>
</comment>
<proteinExistence type="predicted"/>
<keyword evidence="3" id="KW-0067">ATP-binding</keyword>
<dbReference type="Gene3D" id="3.40.50.300">
    <property type="entry name" value="P-loop containing nucleotide triphosphate hydrolases"/>
    <property type="match status" value="1"/>
</dbReference>
<sequence>MNNELHPTVKIENLCVRKAQQTVLNNVNLTVHPGQVIGILGHNGSGKTTLMETMLGFCEFTSGKVNLWGVDVDQLSATEKQKIAYVPQQDEFPENMSVKDSLSLYSSFYTQWNHDLVEELLAGWDIDKNKKINQLSGGQKQKLSIVHALAISPELIVLDEPVASLDPIARSLFLQQLTKHVSVQQRALIISSHIVADLEGFINTLWLLKDGKVQWEGPVEQVGQAFGLSDTASLEQVYRKAMHV</sequence>
<protein>
    <recommendedName>
        <fullName evidence="4">ABC transporter domain-containing protein</fullName>
    </recommendedName>
</protein>
<dbReference type="Proteomes" id="UP000619761">
    <property type="component" value="Unassembled WGS sequence"/>
</dbReference>
<dbReference type="InterPro" id="IPR003593">
    <property type="entry name" value="AAA+_ATPase"/>
</dbReference>
<dbReference type="PROSITE" id="PS50893">
    <property type="entry name" value="ABC_TRANSPORTER_2"/>
    <property type="match status" value="1"/>
</dbReference>
<dbReference type="InterPro" id="IPR027417">
    <property type="entry name" value="P-loop_NTPase"/>
</dbReference>
<gene>
    <name evidence="5" type="ORF">GCM10011613_27590</name>
</gene>
<keyword evidence="1" id="KW-0813">Transport</keyword>
<evidence type="ECO:0000256" key="2">
    <source>
        <dbReference type="ARBA" id="ARBA00022741"/>
    </source>
</evidence>